<feature type="domain" description="EGF-like" evidence="15">
    <location>
        <begin position="290"/>
        <end position="328"/>
    </location>
</feature>
<dbReference type="InterPro" id="IPR050778">
    <property type="entry name" value="Cueball_EGF_LRP_Nidogen"/>
</dbReference>
<dbReference type="PROSITE" id="PS50068">
    <property type="entry name" value="LDLRA_2"/>
    <property type="match status" value="3"/>
</dbReference>
<dbReference type="PANTHER" id="PTHR46513:SF41">
    <property type="entry name" value="LOW-DENSITY LIPOPROTEIN RECEPTOR-RELATED PROTEIN"/>
    <property type="match status" value="1"/>
</dbReference>
<sequence>MKKYSINLLFYMIHLFSVCKGNQQDTSSLLIYSTTADIRITPTDKVQQIILMNVSENTMIDFHYELQKLCWCDHNDETLQCTDFDGNKTGEKNIIIHETIAPRGIACDWLSNKIYWTDSETNRIEVATMLSPLYRKVLFWTEIDQPRAIALAPMKGLMFWTDWGENPKIERAGMNGDVKTRRILVSHDIYWPNGITVDHETETIYWVDGREQFMDSMDYNGKNRKHIVQGLSYPVAVTKFNNRIYWTDWKNLCIYSYDSSSQIKQFLKSSYAPVDVRVWHEKVQPKHSHPCERNNGGCSHLCLLSPNPPGYTCACPFGIKLLNETTCSDGPEEVLVFARRINICVVYLDSPEYTYKTLNLNNTYYTIGVDYDSVEGYIYWTDDDVKNIQKAKLDGTIQENVITQEILHPDGIAIDWIARNLYWADAGMDRIEVTTLNGQYRKIIVEDGLYEPRAIVVTPELGLMFWSDWNESEPKIERANLDGTERVVIISSKLEWPNGVAVDSQKQKVYWCDAKTHKIEYANIDGTNRITLLDNDLPHPFGFSLMGDYIYWTDWIKRSIERVHKETGTSREIILEQIPDVMGLKAIDFSSASGTNPCGINNGGCSHFCLYRYDKTYVCACPIEYDLGKDGHSCYVPEVYFFYSDNGTVNRMNPEVGHKFALPIKGIKYASSIDFDYNNNRIYWSDSKQRTIMRAYINGSDPQRVVELGLTSPEGIAVDWSALNIYWTDTGANKIEVARLTGSGRRVLLWRNIQEPHSLALDPQRGFMYWSEWGQAKCIKKASMDGTNAKVILENVGYAVGLVVDFEQKRLFWADSLTSTITSSDFQGFRKQVVINLGRGQLGGLAIFKNFMYWINVTSAEIWRANKITGDNISRVVKDINATDITVFHKSKQEGYNQCKIDNGGCSHLCLALPSQKKDESVTFTCACPTHFVQQNKTCVPPKKFMIYSQKNLAMRLLPDSSDCSEAVLPIQGLKSVKAIDFDPEEQYLYWIEGKTQTIRKADATGTHPPIIVIPSEESIEPYDLAIDALGRLLFWTCSKRNVINVTRLENSSTIGVVVHKEGEKPRFIIIHPSKRLIFYTNVKQAVSGTTISVASTQLIRTRMDGSHRFIITTTKEIAAIALDIEKDLLVWVEGESIHMCNIDGENQHELWSENKSKITSIAVHLGWLYWLDRTINQLQRNKLSTGQVRQHVLNHAHHILDLVSVSQPDRNHSCSQTNRCSHLCIINGTFPVCGCPHGLALADDKRNCVVVPGCSEDHFTCATHEPNSNGCIPLSWRCDGQMDCTDGSDELGCTECRPNQFKCRDLRCIEKNQVCDGILNCQDGSDEEACCMKNQFQCPKTDVCIPTSLLCDGVENCADGADELKNVCKEANRLPAQKSSSGIITTVIMTIMSVVVALTALFYLLRRKCNVVEMSHEQTEDLLNPSQSHGQIKGTKIRKTMPDVLGMTTINGSQTSTYDRNNITGASSSTNGSSVGCYPRETLNPPPSPATTAASTRGSSPSSRYRPYRHYRAINQPPPPTPCSTDVCDESDYNYPTRSRYDGGPFPPPPTPRSHCHSESCPPSPSSRSSTYFSPLPPPPSPVASPPRGYDS</sequence>
<dbReference type="SUPFAM" id="SSF57196">
    <property type="entry name" value="EGF/Laminin"/>
    <property type="match status" value="2"/>
</dbReference>
<evidence type="ECO:0000256" key="7">
    <source>
        <dbReference type="ARBA" id="ARBA00023157"/>
    </source>
</evidence>
<dbReference type="Pfam" id="PF00057">
    <property type="entry name" value="Ldl_recept_a"/>
    <property type="match status" value="3"/>
</dbReference>
<dbReference type="Pfam" id="PF14670">
    <property type="entry name" value="FXa_inhibition"/>
    <property type="match status" value="2"/>
</dbReference>
<dbReference type="InterPro" id="IPR000033">
    <property type="entry name" value="LDLR_classB_rpt"/>
</dbReference>
<dbReference type="PANTHER" id="PTHR46513">
    <property type="entry name" value="VITELLOGENIN RECEPTOR-LIKE PROTEIN-RELATED-RELATED"/>
    <property type="match status" value="1"/>
</dbReference>
<dbReference type="InterPro" id="IPR000742">
    <property type="entry name" value="EGF"/>
</dbReference>
<evidence type="ECO:0000256" key="3">
    <source>
        <dbReference type="ARBA" id="ARBA00022583"/>
    </source>
</evidence>
<keyword evidence="13" id="KW-1133">Transmembrane helix</keyword>
<feature type="region of interest" description="Disordered" evidence="12">
    <location>
        <begin position="1419"/>
        <end position="1593"/>
    </location>
</feature>
<dbReference type="SUPFAM" id="SSF57424">
    <property type="entry name" value="LDL receptor-like module"/>
    <property type="match status" value="3"/>
</dbReference>
<feature type="transmembrane region" description="Helical" evidence="13">
    <location>
        <begin position="1383"/>
        <end position="1406"/>
    </location>
</feature>
<dbReference type="InterPro" id="IPR036055">
    <property type="entry name" value="LDL_receptor-like_sf"/>
</dbReference>
<keyword evidence="4 14" id="KW-0732">Signal</keyword>
<evidence type="ECO:0000256" key="10">
    <source>
        <dbReference type="PROSITE-ProRule" id="PRU00124"/>
    </source>
</evidence>
<feature type="domain" description="EGF-like" evidence="15">
    <location>
        <begin position="898"/>
        <end position="940"/>
    </location>
</feature>
<keyword evidence="2" id="KW-0245">EGF-like domain</keyword>
<proteinExistence type="predicted"/>
<feature type="compositionally biased region" description="Pro residues" evidence="12">
    <location>
        <begin position="1576"/>
        <end position="1586"/>
    </location>
</feature>
<feature type="repeat" description="LDL-receptor class B" evidence="11">
    <location>
        <begin position="156"/>
        <end position="201"/>
    </location>
</feature>
<dbReference type="InterPro" id="IPR023415">
    <property type="entry name" value="LDLR_class-A_CS"/>
</dbReference>
<evidence type="ECO:0000256" key="14">
    <source>
        <dbReference type="SAM" id="SignalP"/>
    </source>
</evidence>
<dbReference type="GO" id="GO:0006897">
    <property type="term" value="P:endocytosis"/>
    <property type="evidence" value="ECO:0007669"/>
    <property type="project" value="UniProtKB-KW"/>
</dbReference>
<gene>
    <name evidence="16" type="ORF">QE152_g1389</name>
</gene>
<dbReference type="InterPro" id="IPR002172">
    <property type="entry name" value="LDrepeatLR_classA_rpt"/>
</dbReference>
<evidence type="ECO:0000256" key="1">
    <source>
        <dbReference type="ARBA" id="ARBA00004167"/>
    </source>
</evidence>
<feature type="repeat" description="LDL-receptor class B" evidence="11">
    <location>
        <begin position="376"/>
        <end position="418"/>
    </location>
</feature>
<dbReference type="InterPro" id="IPR011042">
    <property type="entry name" value="6-blade_b-propeller_TolB-like"/>
</dbReference>
<dbReference type="Gene3D" id="4.10.400.10">
    <property type="entry name" value="Low-density Lipoprotein Receptor"/>
    <property type="match status" value="3"/>
</dbReference>
<dbReference type="PROSITE" id="PS01209">
    <property type="entry name" value="LDLRA_1"/>
    <property type="match status" value="1"/>
</dbReference>
<dbReference type="SMART" id="SM00192">
    <property type="entry name" value="LDLa"/>
    <property type="match status" value="3"/>
</dbReference>
<keyword evidence="3" id="KW-0254">Endocytosis</keyword>
<comment type="caution">
    <text evidence="10">Lacks conserved residue(s) required for the propagation of feature annotation.</text>
</comment>
<evidence type="ECO:0000256" key="13">
    <source>
        <dbReference type="SAM" id="Phobius"/>
    </source>
</evidence>
<feature type="domain" description="EGF-like" evidence="15">
    <location>
        <begin position="1214"/>
        <end position="1250"/>
    </location>
</feature>
<keyword evidence="5" id="KW-0677">Repeat</keyword>
<protein>
    <submittedName>
        <fullName evidence="16">Low-density lipoprotein receptor repeat class B</fullName>
    </submittedName>
</protein>
<evidence type="ECO:0000256" key="4">
    <source>
        <dbReference type="ARBA" id="ARBA00022729"/>
    </source>
</evidence>
<feature type="disulfide bond" evidence="10">
    <location>
        <begin position="1279"/>
        <end position="1294"/>
    </location>
</feature>
<evidence type="ECO:0000256" key="2">
    <source>
        <dbReference type="ARBA" id="ARBA00022536"/>
    </source>
</evidence>
<accession>A0AAW1N7D3</accession>
<name>A0AAW1N7D3_POPJA</name>
<dbReference type="CDD" id="cd00112">
    <property type="entry name" value="LDLa"/>
    <property type="match status" value="3"/>
</dbReference>
<feature type="domain" description="EGF-like" evidence="15">
    <location>
        <begin position="597"/>
        <end position="635"/>
    </location>
</feature>
<keyword evidence="9" id="KW-0325">Glycoprotein</keyword>
<comment type="subcellular location">
    <subcellularLocation>
        <location evidence="1">Membrane</location>
        <topology evidence="1">Single-pass membrane protein</topology>
    </subcellularLocation>
</comment>
<keyword evidence="13" id="KW-0812">Transmembrane</keyword>
<evidence type="ECO:0000313" key="16">
    <source>
        <dbReference type="EMBL" id="KAK9754375.1"/>
    </source>
</evidence>
<dbReference type="Pfam" id="PF00058">
    <property type="entry name" value="Ldl_recept_b"/>
    <property type="match status" value="7"/>
</dbReference>
<keyword evidence="16" id="KW-0449">Lipoprotein</keyword>
<organism evidence="16 17">
    <name type="scientific">Popillia japonica</name>
    <name type="common">Japanese beetle</name>
    <dbReference type="NCBI Taxonomy" id="7064"/>
    <lineage>
        <taxon>Eukaryota</taxon>
        <taxon>Metazoa</taxon>
        <taxon>Ecdysozoa</taxon>
        <taxon>Arthropoda</taxon>
        <taxon>Hexapoda</taxon>
        <taxon>Insecta</taxon>
        <taxon>Pterygota</taxon>
        <taxon>Neoptera</taxon>
        <taxon>Endopterygota</taxon>
        <taxon>Coleoptera</taxon>
        <taxon>Polyphaga</taxon>
        <taxon>Scarabaeiformia</taxon>
        <taxon>Scarabaeidae</taxon>
        <taxon>Rutelinae</taxon>
        <taxon>Popillia</taxon>
    </lineage>
</organism>
<dbReference type="FunFam" id="2.120.10.30:FF:000001">
    <property type="entry name" value="Low-density lipoprotein receptor-related protein 6"/>
    <property type="match status" value="1"/>
</dbReference>
<dbReference type="FunFam" id="2.120.10.30:FF:000241">
    <property type="entry name" value="Low-density lipoprotein receptor-related protein 6"/>
    <property type="match status" value="2"/>
</dbReference>
<feature type="disulfide bond" evidence="10">
    <location>
        <begin position="1297"/>
        <end position="1309"/>
    </location>
</feature>
<dbReference type="Proteomes" id="UP001458880">
    <property type="component" value="Unassembled WGS sequence"/>
</dbReference>
<feature type="disulfide bond" evidence="10">
    <location>
        <begin position="1304"/>
        <end position="1322"/>
    </location>
</feature>
<evidence type="ECO:0000259" key="15">
    <source>
        <dbReference type="SMART" id="SM00181"/>
    </source>
</evidence>
<evidence type="ECO:0000313" key="17">
    <source>
        <dbReference type="Proteomes" id="UP001458880"/>
    </source>
</evidence>
<dbReference type="PRINTS" id="PR00261">
    <property type="entry name" value="LDLRECEPTOR"/>
</dbReference>
<keyword evidence="7 10" id="KW-1015">Disulfide bond</keyword>
<feature type="repeat" description="LDL-receptor class B" evidence="11">
    <location>
        <begin position="507"/>
        <end position="549"/>
    </location>
</feature>
<evidence type="ECO:0000256" key="12">
    <source>
        <dbReference type="SAM" id="MobiDB-lite"/>
    </source>
</evidence>
<dbReference type="Gene3D" id="2.120.10.30">
    <property type="entry name" value="TolB, C-terminal domain"/>
    <property type="match status" value="4"/>
</dbReference>
<feature type="repeat" description="LDL-receptor class B" evidence="11">
    <location>
        <begin position="680"/>
        <end position="722"/>
    </location>
</feature>
<dbReference type="SMART" id="SM00135">
    <property type="entry name" value="LY"/>
    <property type="match status" value="19"/>
</dbReference>
<feature type="repeat" description="LDL-receptor class B" evidence="11">
    <location>
        <begin position="462"/>
        <end position="506"/>
    </location>
</feature>
<comment type="caution">
    <text evidence="16">The sequence shown here is derived from an EMBL/GenBank/DDBJ whole genome shotgun (WGS) entry which is preliminary data.</text>
</comment>
<feature type="compositionally biased region" description="Polar residues" evidence="12">
    <location>
        <begin position="1449"/>
        <end position="1475"/>
    </location>
</feature>
<keyword evidence="17" id="KW-1185">Reference proteome</keyword>
<evidence type="ECO:0000256" key="9">
    <source>
        <dbReference type="ARBA" id="ARBA00023180"/>
    </source>
</evidence>
<feature type="repeat" description="LDL-receptor class B" evidence="11">
    <location>
        <begin position="766"/>
        <end position="808"/>
    </location>
</feature>
<feature type="disulfide bond" evidence="10">
    <location>
        <begin position="1316"/>
        <end position="1331"/>
    </location>
</feature>
<evidence type="ECO:0000256" key="6">
    <source>
        <dbReference type="ARBA" id="ARBA00023136"/>
    </source>
</evidence>
<dbReference type="GO" id="GO:0016020">
    <property type="term" value="C:membrane"/>
    <property type="evidence" value="ECO:0007669"/>
    <property type="project" value="UniProtKB-SubCell"/>
</dbReference>
<evidence type="ECO:0000256" key="5">
    <source>
        <dbReference type="ARBA" id="ARBA00022737"/>
    </source>
</evidence>
<dbReference type="PROSITE" id="PS51120">
    <property type="entry name" value="LDLRB"/>
    <property type="match status" value="9"/>
</dbReference>
<feature type="repeat" description="LDL-receptor class B" evidence="11">
    <location>
        <begin position="112"/>
        <end position="155"/>
    </location>
</feature>
<reference evidence="16 17" key="1">
    <citation type="journal article" date="2024" name="BMC Genomics">
        <title>De novo assembly and annotation of Popillia japonica's genome with initial clues to its potential as an invasive pest.</title>
        <authorList>
            <person name="Cucini C."/>
            <person name="Boschi S."/>
            <person name="Funari R."/>
            <person name="Cardaioli E."/>
            <person name="Iannotti N."/>
            <person name="Marturano G."/>
            <person name="Paoli F."/>
            <person name="Bruttini M."/>
            <person name="Carapelli A."/>
            <person name="Frati F."/>
            <person name="Nardi F."/>
        </authorList>
    </citation>
    <scope>NUCLEOTIDE SEQUENCE [LARGE SCALE GENOMIC DNA]</scope>
    <source>
        <strain evidence="16">DMR45628</strain>
    </source>
</reference>
<feature type="repeat" description="LDL-receptor class B" evidence="11">
    <location>
        <begin position="723"/>
        <end position="765"/>
    </location>
</feature>
<dbReference type="SUPFAM" id="SSF63825">
    <property type="entry name" value="YWTD domain"/>
    <property type="match status" value="4"/>
</dbReference>
<keyword evidence="8 16" id="KW-0675">Receptor</keyword>
<dbReference type="EMBL" id="JASPKY010000008">
    <property type="protein sequence ID" value="KAK9754375.1"/>
    <property type="molecule type" value="Genomic_DNA"/>
</dbReference>
<dbReference type="SMART" id="SM00181">
    <property type="entry name" value="EGF"/>
    <property type="match status" value="4"/>
</dbReference>
<feature type="compositionally biased region" description="Low complexity" evidence="12">
    <location>
        <begin position="1491"/>
        <end position="1506"/>
    </location>
</feature>
<evidence type="ECO:0000256" key="11">
    <source>
        <dbReference type="PROSITE-ProRule" id="PRU00461"/>
    </source>
</evidence>
<feature type="chain" id="PRO_5043407761" evidence="14">
    <location>
        <begin position="22"/>
        <end position="1593"/>
    </location>
</feature>
<feature type="signal peptide" evidence="14">
    <location>
        <begin position="1"/>
        <end position="21"/>
    </location>
</feature>
<evidence type="ECO:0000256" key="8">
    <source>
        <dbReference type="ARBA" id="ARBA00023170"/>
    </source>
</evidence>
<keyword evidence="6 13" id="KW-0472">Membrane</keyword>
<feature type="repeat" description="LDL-receptor class B" evidence="11">
    <location>
        <begin position="419"/>
        <end position="461"/>
    </location>
</feature>